<evidence type="ECO:0000256" key="1">
    <source>
        <dbReference type="SAM" id="MobiDB-lite"/>
    </source>
</evidence>
<feature type="region of interest" description="Disordered" evidence="1">
    <location>
        <begin position="1"/>
        <end position="85"/>
    </location>
</feature>
<feature type="compositionally biased region" description="Basic and acidic residues" evidence="1">
    <location>
        <begin position="55"/>
        <end position="85"/>
    </location>
</feature>
<feature type="non-terminal residue" evidence="2">
    <location>
        <position position="85"/>
    </location>
</feature>
<protein>
    <submittedName>
        <fullName evidence="2">Uncharacterized protein</fullName>
    </submittedName>
</protein>
<proteinExistence type="predicted"/>
<organism evidence="2 3">
    <name type="scientific">Pristionchus mayeri</name>
    <dbReference type="NCBI Taxonomy" id="1317129"/>
    <lineage>
        <taxon>Eukaryota</taxon>
        <taxon>Metazoa</taxon>
        <taxon>Ecdysozoa</taxon>
        <taxon>Nematoda</taxon>
        <taxon>Chromadorea</taxon>
        <taxon>Rhabditida</taxon>
        <taxon>Rhabditina</taxon>
        <taxon>Diplogasteromorpha</taxon>
        <taxon>Diplogasteroidea</taxon>
        <taxon>Neodiplogasteridae</taxon>
        <taxon>Pristionchus</taxon>
    </lineage>
</organism>
<comment type="caution">
    <text evidence="2">The sequence shown here is derived from an EMBL/GenBank/DDBJ whole genome shotgun (WGS) entry which is preliminary data.</text>
</comment>
<feature type="compositionally biased region" description="Basic and acidic residues" evidence="1">
    <location>
        <begin position="1"/>
        <end position="16"/>
    </location>
</feature>
<feature type="compositionally biased region" description="Polar residues" evidence="1">
    <location>
        <begin position="26"/>
        <end position="50"/>
    </location>
</feature>
<accession>A0AAN5IF23</accession>
<sequence>GFMDEHDSAALEELSRRGMQIEIPQLDTSQLDTASTTPRSTARGARSSQMVARGSRSDHAMEDSRSRERKGLHGMSKDRERLVKA</sequence>
<evidence type="ECO:0000313" key="2">
    <source>
        <dbReference type="EMBL" id="GMR60361.1"/>
    </source>
</evidence>
<dbReference type="EMBL" id="BTRK01000006">
    <property type="protein sequence ID" value="GMR60361.1"/>
    <property type="molecule type" value="Genomic_DNA"/>
</dbReference>
<gene>
    <name evidence="2" type="ORF">PMAYCL1PPCAC_30557</name>
</gene>
<dbReference type="AlphaFoldDB" id="A0AAN5IF23"/>
<name>A0AAN5IF23_9BILA</name>
<dbReference type="Proteomes" id="UP001328107">
    <property type="component" value="Unassembled WGS sequence"/>
</dbReference>
<reference evidence="3" key="1">
    <citation type="submission" date="2022-10" db="EMBL/GenBank/DDBJ databases">
        <title>Genome assembly of Pristionchus species.</title>
        <authorList>
            <person name="Yoshida K."/>
            <person name="Sommer R.J."/>
        </authorList>
    </citation>
    <scope>NUCLEOTIDE SEQUENCE [LARGE SCALE GENOMIC DNA]</scope>
    <source>
        <strain evidence="3">RS5460</strain>
    </source>
</reference>
<keyword evidence="3" id="KW-1185">Reference proteome</keyword>
<feature type="non-terminal residue" evidence="2">
    <location>
        <position position="1"/>
    </location>
</feature>
<evidence type="ECO:0000313" key="3">
    <source>
        <dbReference type="Proteomes" id="UP001328107"/>
    </source>
</evidence>